<reference evidence="4" key="1">
    <citation type="journal article" date="2019" name="Int. J. Syst. Evol. Microbiol.">
        <title>The Global Catalogue of Microorganisms (GCM) 10K type strain sequencing project: providing services to taxonomists for standard genome sequencing and annotation.</title>
        <authorList>
            <consortium name="The Broad Institute Genomics Platform"/>
            <consortium name="The Broad Institute Genome Sequencing Center for Infectious Disease"/>
            <person name="Wu L."/>
            <person name="Ma J."/>
        </authorList>
    </citation>
    <scope>NUCLEOTIDE SEQUENCE [LARGE SCALE GENOMIC DNA]</scope>
    <source>
        <strain evidence="4">KCTC 42143</strain>
    </source>
</reference>
<dbReference type="Proteomes" id="UP001597285">
    <property type="component" value="Unassembled WGS sequence"/>
</dbReference>
<dbReference type="EMBL" id="JBHUFF010000002">
    <property type="protein sequence ID" value="MFD1798341.1"/>
    <property type="molecule type" value="Genomic_DNA"/>
</dbReference>
<evidence type="ECO:0000256" key="1">
    <source>
        <dbReference type="SAM" id="Phobius"/>
    </source>
</evidence>
<feature type="transmembrane region" description="Helical" evidence="1">
    <location>
        <begin position="116"/>
        <end position="133"/>
    </location>
</feature>
<dbReference type="Pfam" id="PF04892">
    <property type="entry name" value="VanZ"/>
    <property type="match status" value="1"/>
</dbReference>
<feature type="transmembrane region" description="Helical" evidence="1">
    <location>
        <begin position="176"/>
        <end position="193"/>
    </location>
</feature>
<dbReference type="NCBIfam" id="NF037970">
    <property type="entry name" value="vanZ_1"/>
    <property type="match status" value="1"/>
</dbReference>
<dbReference type="InterPro" id="IPR016747">
    <property type="entry name" value="Phosphotransbutyrylase"/>
</dbReference>
<name>A0ABW4NKQ6_9LACT</name>
<keyword evidence="1" id="KW-1133">Transmembrane helix</keyword>
<keyword evidence="1" id="KW-0472">Membrane</keyword>
<evidence type="ECO:0000259" key="2">
    <source>
        <dbReference type="Pfam" id="PF04892"/>
    </source>
</evidence>
<dbReference type="PIRSF" id="PIRSF019083">
    <property type="entry name" value="UCP019083_VanZ"/>
    <property type="match status" value="1"/>
</dbReference>
<feature type="transmembrane region" description="Helical" evidence="1">
    <location>
        <begin position="140"/>
        <end position="156"/>
    </location>
</feature>
<comment type="caution">
    <text evidence="3">The sequence shown here is derived from an EMBL/GenBank/DDBJ whole genome shotgun (WGS) entry which is preliminary data.</text>
</comment>
<proteinExistence type="predicted"/>
<protein>
    <submittedName>
        <fullName evidence="3">VanZ family protein</fullName>
    </submittedName>
</protein>
<organism evidence="3 4">
    <name type="scientific">Carnobacterium antarcticum</name>
    <dbReference type="NCBI Taxonomy" id="2126436"/>
    <lineage>
        <taxon>Bacteria</taxon>
        <taxon>Bacillati</taxon>
        <taxon>Bacillota</taxon>
        <taxon>Bacilli</taxon>
        <taxon>Lactobacillales</taxon>
        <taxon>Carnobacteriaceae</taxon>
        <taxon>Carnobacterium</taxon>
    </lineage>
</organism>
<feature type="transmembrane region" description="Helical" evidence="1">
    <location>
        <begin position="45"/>
        <end position="66"/>
    </location>
</feature>
<gene>
    <name evidence="3" type="ORF">ACFSBK_00485</name>
</gene>
<dbReference type="RefSeq" id="WP_058918781.1">
    <property type="nucleotide sequence ID" value="NZ_JBHSQC010000011.1"/>
</dbReference>
<accession>A0ABW4NKQ6</accession>
<keyword evidence="1" id="KW-0812">Transmembrane</keyword>
<dbReference type="InterPro" id="IPR006976">
    <property type="entry name" value="VanZ-like"/>
</dbReference>
<feature type="domain" description="VanZ-like" evidence="2">
    <location>
        <begin position="16"/>
        <end position="192"/>
    </location>
</feature>
<sequence length="213" mass="23668">MESKERYWGNSRFFSWAFVVIWMGLIFYLSHQVADQSRTLSDETLYIMIPTIKIFQGLFFLVLAVWGGSKLKKQGITIGMKEIIAIGAVICLLYILSVEMRDAVVPPDLPNAIRKHAHFFIYLVLGILVKNALNNSGIAGIKGIGLSLLICALYAVSDEFHQVFVPGRGGRLSDVFIDSSGAGIGLIASVLFNKIRRKRTASLVSNDSRNRKD</sequence>
<feature type="transmembrane region" description="Helical" evidence="1">
    <location>
        <begin position="12"/>
        <end position="30"/>
    </location>
</feature>
<keyword evidence="4" id="KW-1185">Reference proteome</keyword>
<feature type="transmembrane region" description="Helical" evidence="1">
    <location>
        <begin position="78"/>
        <end position="96"/>
    </location>
</feature>
<evidence type="ECO:0000313" key="4">
    <source>
        <dbReference type="Proteomes" id="UP001597285"/>
    </source>
</evidence>
<evidence type="ECO:0000313" key="3">
    <source>
        <dbReference type="EMBL" id="MFD1798341.1"/>
    </source>
</evidence>